<name>A0A8S9ZUA3_9BILA</name>
<protein>
    <submittedName>
        <fullName evidence="3">Uncharacterized protein</fullName>
    </submittedName>
</protein>
<evidence type="ECO:0000256" key="1">
    <source>
        <dbReference type="SAM" id="Phobius"/>
    </source>
</evidence>
<dbReference type="EMBL" id="JABEBT010000028">
    <property type="protein sequence ID" value="KAF7636570.1"/>
    <property type="molecule type" value="Genomic_DNA"/>
</dbReference>
<organism evidence="3 4">
    <name type="scientific">Meloidogyne graminicola</name>
    <dbReference type="NCBI Taxonomy" id="189291"/>
    <lineage>
        <taxon>Eukaryota</taxon>
        <taxon>Metazoa</taxon>
        <taxon>Ecdysozoa</taxon>
        <taxon>Nematoda</taxon>
        <taxon>Chromadorea</taxon>
        <taxon>Rhabditida</taxon>
        <taxon>Tylenchina</taxon>
        <taxon>Tylenchomorpha</taxon>
        <taxon>Tylenchoidea</taxon>
        <taxon>Meloidogynidae</taxon>
        <taxon>Meloidogyninae</taxon>
        <taxon>Meloidogyne</taxon>
    </lineage>
</organism>
<dbReference type="Proteomes" id="UP000605970">
    <property type="component" value="Unassembled WGS sequence"/>
</dbReference>
<evidence type="ECO:0000313" key="3">
    <source>
        <dbReference type="EMBL" id="KAF7636570.1"/>
    </source>
</evidence>
<evidence type="ECO:0000313" key="4">
    <source>
        <dbReference type="Proteomes" id="UP000605970"/>
    </source>
</evidence>
<feature type="transmembrane region" description="Helical" evidence="1">
    <location>
        <begin position="99"/>
        <end position="120"/>
    </location>
</feature>
<accession>A0A8S9ZUA3</accession>
<reference evidence="3" key="1">
    <citation type="journal article" date="2020" name="Ecol. Evol.">
        <title>Genome structure and content of the rice root-knot nematode (Meloidogyne graminicola).</title>
        <authorList>
            <person name="Phan N.T."/>
            <person name="Danchin E.G.J."/>
            <person name="Klopp C."/>
            <person name="Perfus-Barbeoch L."/>
            <person name="Kozlowski D.K."/>
            <person name="Koutsovoulos G.D."/>
            <person name="Lopez-Roques C."/>
            <person name="Bouchez O."/>
            <person name="Zahm M."/>
            <person name="Besnard G."/>
            <person name="Bellafiore S."/>
        </authorList>
    </citation>
    <scope>NUCLEOTIDE SEQUENCE</scope>
    <source>
        <strain evidence="3">VN-18</strain>
    </source>
</reference>
<feature type="signal peptide" evidence="2">
    <location>
        <begin position="1"/>
        <end position="24"/>
    </location>
</feature>
<dbReference type="AlphaFoldDB" id="A0A8S9ZUA3"/>
<keyword evidence="4" id="KW-1185">Reference proteome</keyword>
<evidence type="ECO:0000256" key="2">
    <source>
        <dbReference type="SAM" id="SignalP"/>
    </source>
</evidence>
<keyword evidence="1" id="KW-0812">Transmembrane</keyword>
<keyword evidence="2" id="KW-0732">Signal</keyword>
<keyword evidence="1" id="KW-0472">Membrane</keyword>
<keyword evidence="1" id="KW-1133">Transmembrane helix</keyword>
<sequence length="184" mass="19747">MVKIFVAIFSVYFLLLQFIINSQSAPPQVFSYSPVKMSNLTKNSTKLQKCPPCPLVNEKSLTDISSKSICPPQTGKYLTGANVFVNSTSVATNSRGEHLVVVVVVDLAVAVVADLAVVVVVDLVVAVADHVVVVAVGLAAAAVYCCGCKRHRRQPCTAATMKMVDVLPTPPILMKIKSQKKKFD</sequence>
<comment type="caution">
    <text evidence="3">The sequence shown here is derived from an EMBL/GenBank/DDBJ whole genome shotgun (WGS) entry which is preliminary data.</text>
</comment>
<gene>
    <name evidence="3" type="ORF">Mgra_00003963</name>
</gene>
<proteinExistence type="predicted"/>
<feature type="chain" id="PRO_5035882499" evidence="2">
    <location>
        <begin position="25"/>
        <end position="184"/>
    </location>
</feature>
<dbReference type="OrthoDB" id="5908717at2759"/>
<feature type="transmembrane region" description="Helical" evidence="1">
    <location>
        <begin position="127"/>
        <end position="144"/>
    </location>
</feature>